<dbReference type="Proteomes" id="UP000032180">
    <property type="component" value="Chromosome 3"/>
</dbReference>
<dbReference type="HOGENOM" id="CLU_1392032_0_0_1"/>
<evidence type="ECO:0000313" key="1">
    <source>
        <dbReference type="EnsemblPlants" id="LPERR03G09050.1"/>
    </source>
</evidence>
<dbReference type="Gramene" id="LPERR03G09050.1">
    <property type="protein sequence ID" value="LPERR03G09050.1"/>
    <property type="gene ID" value="LPERR03G09050"/>
</dbReference>
<protein>
    <submittedName>
        <fullName evidence="1">Uncharacterized protein</fullName>
    </submittedName>
</protein>
<dbReference type="AlphaFoldDB" id="A0A0D9VRS0"/>
<name>A0A0D9VRS0_9ORYZ</name>
<proteinExistence type="predicted"/>
<sequence length="196" mass="21216">MVLALESQQYGQLSKPEGAYEDISHAAKSIAVNWTRRRPHFDGKKKAFPITPLSTPRAYGVCDKGADLPALLQLCRDDRSHVLVPRDVYASSPLRSRFPFLQSLLVSSGIRIHIVLSNRLSASTCAAVVGYWARRPGQSAAALPAIVLHGHGNAAGTENLSVPGHHIESTVAFNGSLPVIKSPFHHSFPQLLPSLD</sequence>
<organism evidence="1 2">
    <name type="scientific">Leersia perrieri</name>
    <dbReference type="NCBI Taxonomy" id="77586"/>
    <lineage>
        <taxon>Eukaryota</taxon>
        <taxon>Viridiplantae</taxon>
        <taxon>Streptophyta</taxon>
        <taxon>Embryophyta</taxon>
        <taxon>Tracheophyta</taxon>
        <taxon>Spermatophyta</taxon>
        <taxon>Magnoliopsida</taxon>
        <taxon>Liliopsida</taxon>
        <taxon>Poales</taxon>
        <taxon>Poaceae</taxon>
        <taxon>BOP clade</taxon>
        <taxon>Oryzoideae</taxon>
        <taxon>Oryzeae</taxon>
        <taxon>Oryzinae</taxon>
        <taxon>Leersia</taxon>
    </lineage>
</organism>
<accession>A0A0D9VRS0</accession>
<dbReference type="EnsemblPlants" id="LPERR03G09050.1">
    <property type="protein sequence ID" value="LPERR03G09050.1"/>
    <property type="gene ID" value="LPERR03G09050"/>
</dbReference>
<keyword evidence="2" id="KW-1185">Reference proteome</keyword>
<evidence type="ECO:0000313" key="2">
    <source>
        <dbReference type="Proteomes" id="UP000032180"/>
    </source>
</evidence>
<reference evidence="2" key="2">
    <citation type="submission" date="2013-12" db="EMBL/GenBank/DDBJ databases">
        <authorList>
            <person name="Yu Y."/>
            <person name="Lee S."/>
            <person name="de Baynast K."/>
            <person name="Wissotski M."/>
            <person name="Liu L."/>
            <person name="Talag J."/>
            <person name="Goicoechea J."/>
            <person name="Angelova A."/>
            <person name="Jetty R."/>
            <person name="Kudrna D."/>
            <person name="Golser W."/>
            <person name="Rivera L."/>
            <person name="Zhang J."/>
            <person name="Wing R."/>
        </authorList>
    </citation>
    <scope>NUCLEOTIDE SEQUENCE</scope>
</reference>
<reference evidence="1 2" key="1">
    <citation type="submission" date="2012-08" db="EMBL/GenBank/DDBJ databases">
        <title>Oryza genome evolution.</title>
        <authorList>
            <person name="Wing R.A."/>
        </authorList>
    </citation>
    <scope>NUCLEOTIDE SEQUENCE</scope>
</reference>
<reference evidence="1" key="3">
    <citation type="submission" date="2015-04" db="UniProtKB">
        <authorList>
            <consortium name="EnsemblPlants"/>
        </authorList>
    </citation>
    <scope>IDENTIFICATION</scope>
</reference>